<feature type="domain" description="NodB homology" evidence="3">
    <location>
        <begin position="103"/>
        <end position="278"/>
    </location>
</feature>
<dbReference type="AlphaFoldDB" id="A0A5S3QQK2"/>
<dbReference type="InterPro" id="IPR002509">
    <property type="entry name" value="NODB_dom"/>
</dbReference>
<accession>A0A5S3QQK2</accession>
<reference evidence="4 5" key="1">
    <citation type="submission" date="2019-05" db="EMBL/GenBank/DDBJ databases">
        <title>Genomic analysis of Lentibacillus sp. NKC220-2.</title>
        <authorList>
            <person name="Oh Y.J."/>
        </authorList>
    </citation>
    <scope>NUCLEOTIDE SEQUENCE [LARGE SCALE GENOMIC DNA]</scope>
    <source>
        <strain evidence="4 5">NKC220-2</strain>
    </source>
</reference>
<dbReference type="Pfam" id="PF01522">
    <property type="entry name" value="Polysacc_deac_1"/>
    <property type="match status" value="1"/>
</dbReference>
<feature type="chain" id="PRO_5038905259" evidence="2">
    <location>
        <begin position="25"/>
        <end position="278"/>
    </location>
</feature>
<dbReference type="EMBL" id="VCIA01000001">
    <property type="protein sequence ID" value="TMN22866.1"/>
    <property type="molecule type" value="Genomic_DNA"/>
</dbReference>
<dbReference type="GO" id="GO:0005975">
    <property type="term" value="P:carbohydrate metabolic process"/>
    <property type="evidence" value="ECO:0007669"/>
    <property type="project" value="InterPro"/>
</dbReference>
<dbReference type="GO" id="GO:0016810">
    <property type="term" value="F:hydrolase activity, acting on carbon-nitrogen (but not peptide) bonds"/>
    <property type="evidence" value="ECO:0007669"/>
    <property type="project" value="InterPro"/>
</dbReference>
<evidence type="ECO:0000313" key="5">
    <source>
        <dbReference type="Proteomes" id="UP000306980"/>
    </source>
</evidence>
<sequence length="278" mass="32470">MDIRRTTTFLVSVLVVLLTQTACTSVSSSVEGKSNDIENKIPVLMYHGILTDEEKQLRPDNSSYITADSFEKQMKYLKENGYHTVTVDEMRHFLAGEMQLPRKSVMIQFDDGLRSVYRYAYPIMKEHNLDGVANIITRRTYRDYGDKWDPSRNQYMDKEMLNRISDVFELQSHTNKLHFNRSEREKSDFLWKSDEEVLSDLRKSKDRLSEYGNVTLFAYPFGQYNSESKNLLEDVGITMAFTTEHGYVKSSDDPYELKRIGITPSTSFKDFKDIMEEK</sequence>
<dbReference type="InterPro" id="IPR051398">
    <property type="entry name" value="Polysacch_Deacetylase"/>
</dbReference>
<feature type="signal peptide" evidence="2">
    <location>
        <begin position="1"/>
        <end position="24"/>
    </location>
</feature>
<gene>
    <name evidence="4" type="ORF">FFL34_12800</name>
</gene>
<dbReference type="PROSITE" id="PS51677">
    <property type="entry name" value="NODB"/>
    <property type="match status" value="1"/>
</dbReference>
<evidence type="ECO:0000256" key="2">
    <source>
        <dbReference type="SAM" id="SignalP"/>
    </source>
</evidence>
<keyword evidence="1 2" id="KW-0732">Signal</keyword>
<name>A0A5S3QQK2_9BACI</name>
<dbReference type="InterPro" id="IPR011330">
    <property type="entry name" value="Glyco_hydro/deAcase_b/a-brl"/>
</dbReference>
<comment type="caution">
    <text evidence="4">The sequence shown here is derived from an EMBL/GenBank/DDBJ whole genome shotgun (WGS) entry which is preliminary data.</text>
</comment>
<evidence type="ECO:0000256" key="1">
    <source>
        <dbReference type="ARBA" id="ARBA00022729"/>
    </source>
</evidence>
<dbReference type="OrthoDB" id="9778320at2"/>
<dbReference type="SUPFAM" id="SSF88713">
    <property type="entry name" value="Glycoside hydrolase/deacetylase"/>
    <property type="match status" value="1"/>
</dbReference>
<evidence type="ECO:0000259" key="3">
    <source>
        <dbReference type="PROSITE" id="PS51677"/>
    </source>
</evidence>
<dbReference type="PANTHER" id="PTHR34216">
    <property type="match status" value="1"/>
</dbReference>
<organism evidence="4 5">
    <name type="scientific">Lentibacillus cibarius</name>
    <dbReference type="NCBI Taxonomy" id="2583219"/>
    <lineage>
        <taxon>Bacteria</taxon>
        <taxon>Bacillati</taxon>
        <taxon>Bacillota</taxon>
        <taxon>Bacilli</taxon>
        <taxon>Bacillales</taxon>
        <taxon>Bacillaceae</taxon>
        <taxon>Lentibacillus</taxon>
    </lineage>
</organism>
<protein>
    <submittedName>
        <fullName evidence="4">Transcriptional regulator</fullName>
    </submittedName>
</protein>
<dbReference type="Gene3D" id="3.20.20.370">
    <property type="entry name" value="Glycoside hydrolase/deacetylase"/>
    <property type="match status" value="1"/>
</dbReference>
<dbReference type="PANTHER" id="PTHR34216:SF13">
    <property type="entry name" value="XYLANASE_CHITIN DEACETYLASE"/>
    <property type="match status" value="1"/>
</dbReference>
<proteinExistence type="predicted"/>
<evidence type="ECO:0000313" key="4">
    <source>
        <dbReference type="EMBL" id="TMN22866.1"/>
    </source>
</evidence>
<dbReference type="Proteomes" id="UP000306980">
    <property type="component" value="Unassembled WGS sequence"/>
</dbReference>
<dbReference type="RefSeq" id="WP_138603763.1">
    <property type="nucleotide sequence ID" value="NZ_VCIA01000001.1"/>
</dbReference>